<organism evidence="1 2">
    <name type="scientific">Streptomyces azureus</name>
    <dbReference type="NCBI Taxonomy" id="146537"/>
    <lineage>
        <taxon>Bacteria</taxon>
        <taxon>Bacillati</taxon>
        <taxon>Actinomycetota</taxon>
        <taxon>Actinomycetes</taxon>
        <taxon>Kitasatosporales</taxon>
        <taxon>Streptomycetaceae</taxon>
        <taxon>Streptomyces</taxon>
    </lineage>
</organism>
<dbReference type="PATRIC" id="fig|146537.3.peg.3527"/>
<gene>
    <name evidence="1" type="ORF">SAZU_3329</name>
</gene>
<keyword evidence="2" id="KW-1185">Reference proteome</keyword>
<dbReference type="AlphaFoldDB" id="A0A0K8PLA0"/>
<accession>A0A0K8PLA0</accession>
<evidence type="ECO:0000313" key="2">
    <source>
        <dbReference type="Proteomes" id="UP000053859"/>
    </source>
</evidence>
<name>A0A0K8PLA0_STRAJ</name>
<protein>
    <submittedName>
        <fullName evidence="1">Uncharacterized protein</fullName>
    </submittedName>
</protein>
<reference evidence="1" key="1">
    <citation type="journal article" date="2015" name="Genome Announc.">
        <title>Draft Genome Sequence of Thiostrepton-Producing Streptomyces azureus ATCC 14921.</title>
        <authorList>
            <person name="Sakihara K."/>
            <person name="Maeda J."/>
            <person name="Tashiro K."/>
            <person name="Fujino Y."/>
            <person name="Kuhara S."/>
            <person name="Ohshima T."/>
            <person name="Ogata S."/>
            <person name="Doi K."/>
        </authorList>
    </citation>
    <scope>NUCLEOTIDE SEQUENCE [LARGE SCALE GENOMIC DNA]</scope>
    <source>
        <strain evidence="1">ATCC14921</strain>
    </source>
</reference>
<dbReference type="RefSeq" id="WP_059417907.1">
    <property type="nucleotide sequence ID" value="NZ_DF968261.1"/>
</dbReference>
<sequence>MNLTSRVDIAELSDADLENISGGMAGGASANLAGGLSTGLVEPLTAEACASLQAVLSPEGGAASGSAGVHTTSL</sequence>
<dbReference type="EMBL" id="DF968261">
    <property type="protein sequence ID" value="GAP48503.1"/>
    <property type="molecule type" value="Genomic_DNA"/>
</dbReference>
<evidence type="ECO:0000313" key="1">
    <source>
        <dbReference type="EMBL" id="GAP48503.1"/>
    </source>
</evidence>
<dbReference type="Proteomes" id="UP000053859">
    <property type="component" value="Unassembled WGS sequence"/>
</dbReference>
<proteinExistence type="predicted"/>